<evidence type="ECO:0000256" key="1">
    <source>
        <dbReference type="SAM" id="Phobius"/>
    </source>
</evidence>
<protein>
    <submittedName>
        <fullName evidence="2">Uncharacterized protein</fullName>
    </submittedName>
</protein>
<evidence type="ECO:0000313" key="3">
    <source>
        <dbReference type="Proteomes" id="UP000034879"/>
    </source>
</evidence>
<name>A0A0G1VCP3_9BACT</name>
<organism evidence="2 3">
    <name type="scientific">Candidatus Nomurabacteria bacterium GW2011_GWB1_47_6</name>
    <dbReference type="NCBI Taxonomy" id="1618749"/>
    <lineage>
        <taxon>Bacteria</taxon>
        <taxon>Candidatus Nomuraibacteriota</taxon>
    </lineage>
</organism>
<evidence type="ECO:0000313" key="2">
    <source>
        <dbReference type="EMBL" id="KKU75923.1"/>
    </source>
</evidence>
<dbReference type="AlphaFoldDB" id="A0A0G1VCP3"/>
<accession>A0A0G1VCP3</accession>
<reference evidence="2 3" key="1">
    <citation type="journal article" date="2015" name="Nature">
        <title>rRNA introns, odd ribosomes, and small enigmatic genomes across a large radiation of phyla.</title>
        <authorList>
            <person name="Brown C.T."/>
            <person name="Hug L.A."/>
            <person name="Thomas B.C."/>
            <person name="Sharon I."/>
            <person name="Castelle C.J."/>
            <person name="Singh A."/>
            <person name="Wilkins M.J."/>
            <person name="Williams K.H."/>
            <person name="Banfield J.F."/>
        </authorList>
    </citation>
    <scope>NUCLEOTIDE SEQUENCE [LARGE SCALE GENOMIC DNA]</scope>
</reference>
<comment type="caution">
    <text evidence="2">The sequence shown here is derived from an EMBL/GenBank/DDBJ whole genome shotgun (WGS) entry which is preliminary data.</text>
</comment>
<keyword evidence="1" id="KW-0472">Membrane</keyword>
<dbReference type="EMBL" id="LCOJ01000001">
    <property type="protein sequence ID" value="KKU75923.1"/>
    <property type="molecule type" value="Genomic_DNA"/>
</dbReference>
<keyword evidence="1" id="KW-0812">Transmembrane</keyword>
<gene>
    <name evidence="2" type="ORF">UY01_C0001G0019</name>
</gene>
<keyword evidence="1" id="KW-1133">Transmembrane helix</keyword>
<feature type="transmembrane region" description="Helical" evidence="1">
    <location>
        <begin position="22"/>
        <end position="47"/>
    </location>
</feature>
<dbReference type="Proteomes" id="UP000034879">
    <property type="component" value="Unassembled WGS sequence"/>
</dbReference>
<sequence length="171" mass="18378">MSMAIKRKNLRGENSGYVLLELLFYVSFFAAMSLAVVSALITMAGSFQETAILAKLSESAGIMERIERGVRGADDFVVITAEDIELNTTDEFGVAKTIEFLLDGTDVKLLEGGVLIGNLNAPGMSVSALSFTQITTSAGKAVKISLSLGSENDKLGRTFDFYDTIVLRGNY</sequence>
<proteinExistence type="predicted"/>